<dbReference type="PRINTS" id="PR00385">
    <property type="entry name" value="P450"/>
</dbReference>
<evidence type="ECO:0000256" key="4">
    <source>
        <dbReference type="ARBA" id="ARBA00023004"/>
    </source>
</evidence>
<dbReference type="InterPro" id="IPR050364">
    <property type="entry name" value="Cytochrome_P450_fung"/>
</dbReference>
<reference evidence="6 7" key="1">
    <citation type="submission" date="2023-08" db="EMBL/GenBank/DDBJ databases">
        <title>Black Yeasts Isolated from many extreme environments.</title>
        <authorList>
            <person name="Coleine C."/>
            <person name="Stajich J.E."/>
            <person name="Selbmann L."/>
        </authorList>
    </citation>
    <scope>NUCLEOTIDE SEQUENCE [LARGE SCALE GENOMIC DNA]</scope>
    <source>
        <strain evidence="6 7">CCFEE 5792</strain>
    </source>
</reference>
<dbReference type="Gene3D" id="1.10.630.10">
    <property type="entry name" value="Cytochrome P450"/>
    <property type="match status" value="1"/>
</dbReference>
<dbReference type="CDD" id="cd11065">
    <property type="entry name" value="CYP64-like"/>
    <property type="match status" value="1"/>
</dbReference>
<dbReference type="PANTHER" id="PTHR46300">
    <property type="entry name" value="P450, PUTATIVE (EUROFUNG)-RELATED-RELATED"/>
    <property type="match status" value="1"/>
</dbReference>
<evidence type="ECO:0008006" key="8">
    <source>
        <dbReference type="Google" id="ProtNLM"/>
    </source>
</evidence>
<protein>
    <recommendedName>
        <fullName evidence="8">Cytochrome P450</fullName>
    </recommendedName>
</protein>
<evidence type="ECO:0000256" key="2">
    <source>
        <dbReference type="ARBA" id="ARBA00022723"/>
    </source>
</evidence>
<sequence length="901" mass="102305">MLSLLSLAAIAFVIATVQIYRLTKYSIPKGAKPLPGPKGKPIVGSANDLKKGERGYFWFKFTEWGEEFGHIYQYKAFGKVNVVVGTEKIANDLLRERGDIYSSREQLPMGSQLLSDNKKALFLPYGDEWRRVRKLQHHVTQVKAATSYQPLQMQESARLVRDLVRQPKRYRTLFQRYASALILRLTYGARIETGEEDIVRLVYENQLNVERVSAPGQYLVDLLPVLLWVPTWLAPFKKEAAAHRKREVSLFSGLVNNVEREVEKGEAGPSFTRMWLKNKEKFGLSDLQGTYVLGGLYSAAASTTASLAMSWVLLMVLNPEWLVLMQEELDRVVGSDRLPVFDDLPQLPTVRAVVKEVARMRPVTAGGIPHKTTADDIYNGFFIPKGSMIHPNLWAIHHDPELYPDPYKFNPNRWLDPTFPTYREPLTQYPNMNNYSVFGFGRRLCPGAHIAERSLNIIVARVGWACNISKSIDPDTGKEITPPDYDYVRGFVTAAVVESLELTQSDAYQWAEQRCAEPFVANWRKTWQRLYEEPYKGITTDGCLIPNVHHLARLNEDHGAPTAEMVRAAKRLISAANPQQRQSLQITAIDSPEWRAWMNPEIYISRHGVRLEESSDAFVEAAHGLMRASLSEAGYQKAYGCMKVNHYLGQIVNGEKVLNVRSYNITIFGAPSETEPWGWQIFGHHFDMNCFVLKTQMVVTPVFMGAEPNVIDDGPYAGTELFTDQEQTALALINSIAEGVDPKVAIDQVRVYKQLQGPEYPEGRYHPADQRHLGGAFHDNRVIPYEGVKVSILSIPQQDLVRRLITLSVNYLPDRALAAKMKEAQAYWTETYFCWIGALNREDGFYYKIHSPVVMVEFDHHSGVFLNNALPLPFHIHTLVRTPQGNDYGKALLSQYREHQS</sequence>
<evidence type="ECO:0000256" key="5">
    <source>
        <dbReference type="PIRSR" id="PIRSR602401-1"/>
    </source>
</evidence>
<dbReference type="InterPro" id="IPR017972">
    <property type="entry name" value="Cyt_P450_CS"/>
</dbReference>
<dbReference type="AlphaFoldDB" id="A0AAV9MXZ9"/>
<dbReference type="RefSeq" id="XP_064702160.1">
    <property type="nucleotide sequence ID" value="XM_064850891.1"/>
</dbReference>
<name>A0AAV9MXZ9_9EURO</name>
<keyword evidence="3" id="KW-0560">Oxidoreductase</keyword>
<dbReference type="Proteomes" id="UP001358417">
    <property type="component" value="Unassembled WGS sequence"/>
</dbReference>
<dbReference type="GO" id="GO:0020037">
    <property type="term" value="F:heme binding"/>
    <property type="evidence" value="ECO:0007669"/>
    <property type="project" value="InterPro"/>
</dbReference>
<dbReference type="PRINTS" id="PR00463">
    <property type="entry name" value="EP450I"/>
</dbReference>
<evidence type="ECO:0000313" key="7">
    <source>
        <dbReference type="Proteomes" id="UP001358417"/>
    </source>
</evidence>
<dbReference type="InterPro" id="IPR021889">
    <property type="entry name" value="DUF3500"/>
</dbReference>
<dbReference type="InterPro" id="IPR002401">
    <property type="entry name" value="Cyt_P450_E_grp-I"/>
</dbReference>
<dbReference type="SUPFAM" id="SSF48264">
    <property type="entry name" value="Cytochrome P450"/>
    <property type="match status" value="1"/>
</dbReference>
<gene>
    <name evidence="6" type="ORF">LTR84_007338</name>
</gene>
<dbReference type="GO" id="GO:0004497">
    <property type="term" value="F:monooxygenase activity"/>
    <property type="evidence" value="ECO:0007669"/>
    <property type="project" value="InterPro"/>
</dbReference>
<dbReference type="GeneID" id="89975504"/>
<dbReference type="Pfam" id="PF12006">
    <property type="entry name" value="DUF3500"/>
    <property type="match status" value="1"/>
</dbReference>
<dbReference type="GO" id="GO:0005506">
    <property type="term" value="F:iron ion binding"/>
    <property type="evidence" value="ECO:0007669"/>
    <property type="project" value="InterPro"/>
</dbReference>
<proteinExistence type="inferred from homology"/>
<keyword evidence="2 5" id="KW-0479">Metal-binding</keyword>
<keyword evidence="4 5" id="KW-0408">Iron</keyword>
<organism evidence="6 7">
    <name type="scientific">Exophiala bonariae</name>
    <dbReference type="NCBI Taxonomy" id="1690606"/>
    <lineage>
        <taxon>Eukaryota</taxon>
        <taxon>Fungi</taxon>
        <taxon>Dikarya</taxon>
        <taxon>Ascomycota</taxon>
        <taxon>Pezizomycotina</taxon>
        <taxon>Eurotiomycetes</taxon>
        <taxon>Chaetothyriomycetidae</taxon>
        <taxon>Chaetothyriales</taxon>
        <taxon>Herpotrichiellaceae</taxon>
        <taxon>Exophiala</taxon>
    </lineage>
</organism>
<dbReference type="InterPro" id="IPR001128">
    <property type="entry name" value="Cyt_P450"/>
</dbReference>
<keyword evidence="5" id="KW-0349">Heme</keyword>
<evidence type="ECO:0000313" key="6">
    <source>
        <dbReference type="EMBL" id="KAK5046577.1"/>
    </source>
</evidence>
<feature type="binding site" description="axial binding residue" evidence="5">
    <location>
        <position position="445"/>
    </location>
    <ligand>
        <name>heme</name>
        <dbReference type="ChEBI" id="CHEBI:30413"/>
    </ligand>
    <ligandPart>
        <name>Fe</name>
        <dbReference type="ChEBI" id="CHEBI:18248"/>
    </ligandPart>
</feature>
<comment type="cofactor">
    <cofactor evidence="5">
        <name>heme</name>
        <dbReference type="ChEBI" id="CHEBI:30413"/>
    </cofactor>
</comment>
<evidence type="ECO:0000256" key="1">
    <source>
        <dbReference type="ARBA" id="ARBA00010617"/>
    </source>
</evidence>
<dbReference type="InterPro" id="IPR036396">
    <property type="entry name" value="Cyt_P450_sf"/>
</dbReference>
<accession>A0AAV9MXZ9</accession>
<dbReference type="PROSITE" id="PS00086">
    <property type="entry name" value="CYTOCHROME_P450"/>
    <property type="match status" value="1"/>
</dbReference>
<dbReference type="Pfam" id="PF00067">
    <property type="entry name" value="p450"/>
    <property type="match status" value="1"/>
</dbReference>
<evidence type="ECO:0000256" key="3">
    <source>
        <dbReference type="ARBA" id="ARBA00023002"/>
    </source>
</evidence>
<keyword evidence="7" id="KW-1185">Reference proteome</keyword>
<dbReference type="GO" id="GO:0016705">
    <property type="term" value="F:oxidoreductase activity, acting on paired donors, with incorporation or reduction of molecular oxygen"/>
    <property type="evidence" value="ECO:0007669"/>
    <property type="project" value="InterPro"/>
</dbReference>
<dbReference type="EMBL" id="JAVRRD010000029">
    <property type="protein sequence ID" value="KAK5046577.1"/>
    <property type="molecule type" value="Genomic_DNA"/>
</dbReference>
<comment type="caution">
    <text evidence="6">The sequence shown here is derived from an EMBL/GenBank/DDBJ whole genome shotgun (WGS) entry which is preliminary data.</text>
</comment>
<comment type="similarity">
    <text evidence="1">Belongs to the cytochrome P450 family.</text>
</comment>
<dbReference type="PANTHER" id="PTHR46300:SF8">
    <property type="entry name" value="CYTOCHROME P450 2E1"/>
    <property type="match status" value="1"/>
</dbReference>